<comment type="caution">
    <text evidence="4">The sequence shown here is derived from an EMBL/GenBank/DDBJ whole genome shotgun (WGS) entry which is preliminary data.</text>
</comment>
<dbReference type="Gene3D" id="1.10.260.40">
    <property type="entry name" value="lambda repressor-like DNA-binding domains"/>
    <property type="match status" value="1"/>
</dbReference>
<dbReference type="InterPro" id="IPR010982">
    <property type="entry name" value="Lambda_DNA-bd_dom_sf"/>
</dbReference>
<dbReference type="Gene3D" id="2.60.120.10">
    <property type="entry name" value="Jelly Rolls"/>
    <property type="match status" value="1"/>
</dbReference>
<gene>
    <name evidence="4" type="ORF">DEQ80_09640</name>
</gene>
<sequence>MDLFSREAESVDVGQRLKHLREERQISMRELARRSGLSANALSMIERGLTSPSVSTLTKLAAALQVPITAFFRPESSKENVVFRKASERTRIPFLRGLIEGLGGEFFSGRVEAFLLTLENGGSSGPSGMLHAGSEIVYCLRGVLEYEVENKRYILEPGDSLIFSAYMNHRWRNAGKTVVNAIIVISCFNENESPVEYHLATLLQNTEEDKGDGHEVEDANIPEEV</sequence>
<feature type="compositionally biased region" description="Basic and acidic residues" evidence="2">
    <location>
        <begin position="207"/>
        <end position="217"/>
    </location>
</feature>
<evidence type="ECO:0000313" key="4">
    <source>
        <dbReference type="EMBL" id="HCE18108.1"/>
    </source>
</evidence>
<dbReference type="InterPro" id="IPR011051">
    <property type="entry name" value="RmlC_Cupin_sf"/>
</dbReference>
<dbReference type="RefSeq" id="WP_062192660.1">
    <property type="nucleotide sequence ID" value="NZ_DF967965.1"/>
</dbReference>
<dbReference type="OrthoDB" id="34624at2"/>
<accession>A0A3D1JK38</accession>
<evidence type="ECO:0000256" key="1">
    <source>
        <dbReference type="ARBA" id="ARBA00023125"/>
    </source>
</evidence>
<evidence type="ECO:0000256" key="2">
    <source>
        <dbReference type="SAM" id="MobiDB-lite"/>
    </source>
</evidence>
<keyword evidence="1" id="KW-0238">DNA-binding</keyword>
<proteinExistence type="predicted"/>
<dbReference type="GO" id="GO:0003677">
    <property type="term" value="F:DNA binding"/>
    <property type="evidence" value="ECO:0007669"/>
    <property type="project" value="UniProtKB-KW"/>
</dbReference>
<dbReference type="InterPro" id="IPR050807">
    <property type="entry name" value="TransReg_Diox_bact_type"/>
</dbReference>
<dbReference type="InterPro" id="IPR001387">
    <property type="entry name" value="Cro/C1-type_HTH"/>
</dbReference>
<dbReference type="CDD" id="cd00093">
    <property type="entry name" value="HTH_XRE"/>
    <property type="match status" value="1"/>
</dbReference>
<dbReference type="SUPFAM" id="SSF47413">
    <property type="entry name" value="lambda repressor-like DNA-binding domains"/>
    <property type="match status" value="1"/>
</dbReference>
<dbReference type="PANTHER" id="PTHR46797:SF2">
    <property type="entry name" value="TRANSCRIPTIONAL REGULATOR"/>
    <property type="match status" value="1"/>
</dbReference>
<evidence type="ECO:0000313" key="5">
    <source>
        <dbReference type="Proteomes" id="UP000264141"/>
    </source>
</evidence>
<dbReference type="PROSITE" id="PS50943">
    <property type="entry name" value="HTH_CROC1"/>
    <property type="match status" value="1"/>
</dbReference>
<feature type="region of interest" description="Disordered" evidence="2">
    <location>
        <begin position="206"/>
        <end position="225"/>
    </location>
</feature>
<dbReference type="PANTHER" id="PTHR46797">
    <property type="entry name" value="HTH-TYPE TRANSCRIPTIONAL REGULATOR"/>
    <property type="match status" value="1"/>
</dbReference>
<dbReference type="GO" id="GO:0003700">
    <property type="term" value="F:DNA-binding transcription factor activity"/>
    <property type="evidence" value="ECO:0007669"/>
    <property type="project" value="TreeGrafter"/>
</dbReference>
<organism evidence="4 5">
    <name type="scientific">Anaerolinea thermolimosa</name>
    <dbReference type="NCBI Taxonomy" id="229919"/>
    <lineage>
        <taxon>Bacteria</taxon>
        <taxon>Bacillati</taxon>
        <taxon>Chloroflexota</taxon>
        <taxon>Anaerolineae</taxon>
        <taxon>Anaerolineales</taxon>
        <taxon>Anaerolineaceae</taxon>
        <taxon>Anaerolinea</taxon>
    </lineage>
</organism>
<dbReference type="Proteomes" id="UP000264141">
    <property type="component" value="Unassembled WGS sequence"/>
</dbReference>
<reference evidence="4 5" key="1">
    <citation type="journal article" date="2018" name="Nat. Biotechnol.">
        <title>A standardized bacterial taxonomy based on genome phylogeny substantially revises the tree of life.</title>
        <authorList>
            <person name="Parks D.H."/>
            <person name="Chuvochina M."/>
            <person name="Waite D.W."/>
            <person name="Rinke C."/>
            <person name="Skarshewski A."/>
            <person name="Chaumeil P.A."/>
            <person name="Hugenholtz P."/>
        </authorList>
    </citation>
    <scope>NUCLEOTIDE SEQUENCE [LARGE SCALE GENOMIC DNA]</scope>
    <source>
        <strain evidence="4">UBA8781</strain>
    </source>
</reference>
<dbReference type="CDD" id="cd02209">
    <property type="entry name" value="cupin_XRE_C"/>
    <property type="match status" value="1"/>
</dbReference>
<dbReference type="Pfam" id="PF07883">
    <property type="entry name" value="Cupin_2"/>
    <property type="match status" value="1"/>
</dbReference>
<name>A0A3D1JK38_9CHLR</name>
<dbReference type="EMBL" id="DPBP01000037">
    <property type="protein sequence ID" value="HCE18108.1"/>
    <property type="molecule type" value="Genomic_DNA"/>
</dbReference>
<feature type="domain" description="HTH cro/C1-type" evidence="3">
    <location>
        <begin position="17"/>
        <end position="71"/>
    </location>
</feature>
<evidence type="ECO:0000259" key="3">
    <source>
        <dbReference type="PROSITE" id="PS50943"/>
    </source>
</evidence>
<protein>
    <submittedName>
        <fullName evidence="4">Helix-turn-helix domain-containing protein</fullName>
    </submittedName>
</protein>
<dbReference type="GO" id="GO:0005829">
    <property type="term" value="C:cytosol"/>
    <property type="evidence" value="ECO:0007669"/>
    <property type="project" value="TreeGrafter"/>
</dbReference>
<dbReference type="InterPro" id="IPR014710">
    <property type="entry name" value="RmlC-like_jellyroll"/>
</dbReference>
<dbReference type="Pfam" id="PF01381">
    <property type="entry name" value="HTH_3"/>
    <property type="match status" value="1"/>
</dbReference>
<dbReference type="SUPFAM" id="SSF51182">
    <property type="entry name" value="RmlC-like cupins"/>
    <property type="match status" value="1"/>
</dbReference>
<dbReference type="STRING" id="229919.GCA_001050195_01877"/>
<dbReference type="InterPro" id="IPR013096">
    <property type="entry name" value="Cupin_2"/>
</dbReference>
<dbReference type="AlphaFoldDB" id="A0A3D1JK38"/>
<dbReference type="SMART" id="SM00530">
    <property type="entry name" value="HTH_XRE"/>
    <property type="match status" value="1"/>
</dbReference>